<evidence type="ECO:0000313" key="6">
    <source>
        <dbReference type="EMBL" id="ACM32594.1"/>
    </source>
</evidence>
<evidence type="ECO:0000256" key="1">
    <source>
        <dbReference type="ARBA" id="ARBA00001974"/>
    </source>
</evidence>
<comment type="similarity">
    <text evidence="2">Belongs to the FAD-binding oxidoreductase/transferase type 4 family.</text>
</comment>
<dbReference type="InterPro" id="IPR051264">
    <property type="entry name" value="FAD-oxidored/transferase_4"/>
</dbReference>
<gene>
    <name evidence="6" type="ordered locus">Dtpsy_1117</name>
</gene>
<dbReference type="GO" id="GO:0022904">
    <property type="term" value="P:respiratory electron transport chain"/>
    <property type="evidence" value="ECO:0007669"/>
    <property type="project" value="TreeGrafter"/>
</dbReference>
<dbReference type="KEGG" id="dia:Dtpsy_1117"/>
<evidence type="ECO:0000256" key="2">
    <source>
        <dbReference type="ARBA" id="ARBA00008000"/>
    </source>
</evidence>
<dbReference type="GO" id="GO:0003824">
    <property type="term" value="F:catalytic activity"/>
    <property type="evidence" value="ECO:0007669"/>
    <property type="project" value="InterPro"/>
</dbReference>
<protein>
    <submittedName>
        <fullName evidence="6">FAD linked oxidase domain protein</fullName>
    </submittedName>
</protein>
<dbReference type="Gene3D" id="3.30.70.2740">
    <property type="match status" value="1"/>
</dbReference>
<dbReference type="InterPro" id="IPR016167">
    <property type="entry name" value="FAD-bd_PCMH_sub1"/>
</dbReference>
<dbReference type="InterPro" id="IPR016166">
    <property type="entry name" value="FAD-bd_PCMH"/>
</dbReference>
<dbReference type="PANTHER" id="PTHR43716:SF2">
    <property type="entry name" value="BLL6224 PROTEIN"/>
    <property type="match status" value="1"/>
</dbReference>
<sequence length="489" mass="51843">MSVLSLCLTSTGLTAMTTALLDTLRRIVGAAHVLTEGDLAAYEQDWRKRSHGKSLAVVRPGSTAEVAAVVRACADAGVAIVPQGGNTGLSVGSTPDGSGTQVVLSLTRMNAVRAIDRDNLTMTVEAGCILQALQETAEKADLLFPLSLAAEGSCTIGGNLSTNAGGTQVVRYGNTRELCLGLEVVTPQGEVWNGLSGLRKDNTGYDLRDLYIGSEGTLGIITAATMKLFPQPAAQLTAWAAVPSMAAAVRLLGLSHQHLGAGLTGFEVMGQFALSLVIKHMPQLRVPFAGLDGAPPYYVLLENSDSESEEHARQRFEALLELAFEDGCVLDAVVAESLSQAHELWHIRESIPLAQAEEGLNIKHDISIAASRIPAFVEHTDALLQREIPGVRLVNFGHLGDGNLHYNVQAPAGGDAREFLRTQEDRVNALVYDAVAQFDGSFSAEHGVGVLKADKLAQYKSPVALGLMRAIKQALDPQGLMNPGCILQK</sequence>
<dbReference type="PANTHER" id="PTHR43716">
    <property type="entry name" value="D-2-HYDROXYGLUTARATE DEHYDROGENASE, MITOCHONDRIAL"/>
    <property type="match status" value="1"/>
</dbReference>
<evidence type="ECO:0000256" key="4">
    <source>
        <dbReference type="ARBA" id="ARBA00022827"/>
    </source>
</evidence>
<dbReference type="Pfam" id="PF01565">
    <property type="entry name" value="FAD_binding_4"/>
    <property type="match status" value="1"/>
</dbReference>
<dbReference type="InterPro" id="IPR016169">
    <property type="entry name" value="FAD-bd_PCMH_sub2"/>
</dbReference>
<dbReference type="EMBL" id="CP001392">
    <property type="protein sequence ID" value="ACM32594.1"/>
    <property type="molecule type" value="Genomic_DNA"/>
</dbReference>
<keyword evidence="3" id="KW-0285">Flavoprotein</keyword>
<dbReference type="Gene3D" id="3.30.465.10">
    <property type="match status" value="1"/>
</dbReference>
<dbReference type="FunFam" id="1.10.45.10:FF:000001">
    <property type="entry name" value="D-lactate dehydrogenase mitochondrial"/>
    <property type="match status" value="1"/>
</dbReference>
<evidence type="ECO:0000259" key="5">
    <source>
        <dbReference type="PROSITE" id="PS51387"/>
    </source>
</evidence>
<keyword evidence="4" id="KW-0274">FAD</keyword>
<reference evidence="6 7" key="1">
    <citation type="journal article" date="2010" name="J. Bacteriol.">
        <title>Completed genome sequence of the anaerobic iron-oxidizing bacterium Acidovorax ebreus strain TPSY.</title>
        <authorList>
            <person name="Byrne-Bailey K.G."/>
            <person name="Weber K.A."/>
            <person name="Chair A.H."/>
            <person name="Bose S."/>
            <person name="Knox T."/>
            <person name="Spanbauer T.L."/>
            <person name="Chertkov O."/>
            <person name="Coates J.D."/>
        </authorList>
    </citation>
    <scope>NUCLEOTIDE SEQUENCE [LARGE SCALE GENOMIC DNA]</scope>
    <source>
        <strain evidence="6 7">TPSY</strain>
    </source>
</reference>
<dbReference type="InterPro" id="IPR036318">
    <property type="entry name" value="FAD-bd_PCMH-like_sf"/>
</dbReference>
<dbReference type="Gene3D" id="3.30.70.2190">
    <property type="match status" value="1"/>
</dbReference>
<dbReference type="InterPro" id="IPR004113">
    <property type="entry name" value="FAD-bd_oxidored_4_C"/>
</dbReference>
<dbReference type="Gene3D" id="1.10.45.10">
    <property type="entry name" value="Vanillyl-alcohol Oxidase, Chain A, domain 4"/>
    <property type="match status" value="1"/>
</dbReference>
<feature type="domain" description="FAD-binding PCMH-type" evidence="5">
    <location>
        <begin position="50"/>
        <end position="231"/>
    </location>
</feature>
<organism evidence="6 7">
    <name type="scientific">Acidovorax ebreus (strain TPSY)</name>
    <name type="common">Diaphorobacter sp. (strain TPSY)</name>
    <dbReference type="NCBI Taxonomy" id="535289"/>
    <lineage>
        <taxon>Bacteria</taxon>
        <taxon>Pseudomonadati</taxon>
        <taxon>Pseudomonadota</taxon>
        <taxon>Betaproteobacteria</taxon>
        <taxon>Burkholderiales</taxon>
        <taxon>Comamonadaceae</taxon>
        <taxon>Diaphorobacter</taxon>
    </lineage>
</organism>
<proteinExistence type="inferred from homology"/>
<comment type="cofactor">
    <cofactor evidence="1">
        <name>FAD</name>
        <dbReference type="ChEBI" id="CHEBI:57692"/>
    </cofactor>
</comment>
<dbReference type="InterPro" id="IPR016171">
    <property type="entry name" value="Vanillyl_alc_oxidase_C-sub2"/>
</dbReference>
<dbReference type="AlphaFoldDB" id="A0A9J9Q8C8"/>
<dbReference type="Gene3D" id="3.30.43.10">
    <property type="entry name" value="Uridine Diphospho-n-acetylenolpyruvylglucosamine Reductase, domain 2"/>
    <property type="match status" value="1"/>
</dbReference>
<accession>A0A9J9Q8C8</accession>
<dbReference type="Proteomes" id="UP000000450">
    <property type="component" value="Chromosome"/>
</dbReference>
<dbReference type="PROSITE" id="PS51387">
    <property type="entry name" value="FAD_PCMH"/>
    <property type="match status" value="1"/>
</dbReference>
<dbReference type="InterPro" id="IPR006094">
    <property type="entry name" value="Oxid_FAD_bind_N"/>
</dbReference>
<keyword evidence="7" id="KW-1185">Reference proteome</keyword>
<dbReference type="SUPFAM" id="SSF55103">
    <property type="entry name" value="FAD-linked oxidases, C-terminal domain"/>
    <property type="match status" value="1"/>
</dbReference>
<dbReference type="Pfam" id="PF02913">
    <property type="entry name" value="FAD-oxidase_C"/>
    <property type="match status" value="1"/>
</dbReference>
<evidence type="ECO:0000313" key="7">
    <source>
        <dbReference type="Proteomes" id="UP000000450"/>
    </source>
</evidence>
<name>A0A9J9Q8C8_ACIET</name>
<dbReference type="GO" id="GO:0071949">
    <property type="term" value="F:FAD binding"/>
    <property type="evidence" value="ECO:0007669"/>
    <property type="project" value="InterPro"/>
</dbReference>
<dbReference type="InterPro" id="IPR016164">
    <property type="entry name" value="FAD-linked_Oxase-like_C"/>
</dbReference>
<evidence type="ECO:0000256" key="3">
    <source>
        <dbReference type="ARBA" id="ARBA00022630"/>
    </source>
</evidence>
<dbReference type="SUPFAM" id="SSF56176">
    <property type="entry name" value="FAD-binding/transporter-associated domain-like"/>
    <property type="match status" value="1"/>
</dbReference>